<evidence type="ECO:0000256" key="6">
    <source>
        <dbReference type="ARBA" id="ARBA00023295"/>
    </source>
</evidence>
<organism evidence="8 9">
    <name type="scientific">Sediminicoccus rosea</name>
    <dbReference type="NCBI Taxonomy" id="1225128"/>
    <lineage>
        <taxon>Bacteria</taxon>
        <taxon>Pseudomonadati</taxon>
        <taxon>Pseudomonadota</taxon>
        <taxon>Alphaproteobacteria</taxon>
        <taxon>Acetobacterales</taxon>
        <taxon>Roseomonadaceae</taxon>
        <taxon>Sediminicoccus</taxon>
    </lineage>
</organism>
<proteinExistence type="inferred from homology"/>
<evidence type="ECO:0000256" key="7">
    <source>
        <dbReference type="ARBA" id="ARBA00023326"/>
    </source>
</evidence>
<keyword evidence="4 8" id="KW-0378">Hydrolase</keyword>
<keyword evidence="6" id="KW-0326">Glycosidase</keyword>
<evidence type="ECO:0000313" key="8">
    <source>
        <dbReference type="EMBL" id="WPB87713.1"/>
    </source>
</evidence>
<dbReference type="RefSeq" id="WP_318651664.1">
    <property type="nucleotide sequence ID" value="NZ_CP137852.1"/>
</dbReference>
<accession>A0ABZ0PR03</accession>
<name>A0ABZ0PR03_9PROT</name>
<dbReference type="InterPro" id="IPR012341">
    <property type="entry name" value="6hp_glycosidase-like_sf"/>
</dbReference>
<dbReference type="Proteomes" id="UP001305521">
    <property type="component" value="Chromosome"/>
</dbReference>
<protein>
    <recommendedName>
        <fullName evidence="3">cellulase</fullName>
        <ecNumber evidence="3">3.2.1.4</ecNumber>
    </recommendedName>
</protein>
<keyword evidence="5" id="KW-0136">Cellulose degradation</keyword>
<dbReference type="EC" id="3.2.1.4" evidence="3"/>
<comment type="catalytic activity">
    <reaction evidence="1">
        <text>Endohydrolysis of (1-&gt;4)-beta-D-glucosidic linkages in cellulose, lichenin and cereal beta-D-glucans.</text>
        <dbReference type="EC" id="3.2.1.4"/>
    </reaction>
</comment>
<sequence length="341" mass="37231">MPAICLGGFAHEPQAAPTPWGHFKQRFVAPSGRVVDNGNAGISHSEGQAWGMLLATIHDDRPTFERIFRWTRANLAIRGDRLLAWRFRPVGGVDDINSATDADIFHAWALLRAEERWPGEGYRAMALAIAQDIIRVSCRQIDGRVVLMPGAWGFDHGNHLVLNPSYYVFPALEALAAAHPHPAWPALIAEGERLMLEARHGRWSLPADWVVLRRRGGAVEPEPVRGDRFGDDAVRLPIYLVWSGRWRSPLVQRVGAFWEDAAHPYQPAWVTLSDNRIAPYSANLGHAAIRRLVQPGGAVGQAVAGAANDQGYYSSSLALLAAAAAAEAPGRGSARLAALRP</sequence>
<keyword evidence="9" id="KW-1185">Reference proteome</keyword>
<dbReference type="PRINTS" id="PR00735">
    <property type="entry name" value="GLHYDRLASE8"/>
</dbReference>
<dbReference type="GO" id="GO:0016787">
    <property type="term" value="F:hydrolase activity"/>
    <property type="evidence" value="ECO:0007669"/>
    <property type="project" value="UniProtKB-KW"/>
</dbReference>
<evidence type="ECO:0000256" key="5">
    <source>
        <dbReference type="ARBA" id="ARBA00023001"/>
    </source>
</evidence>
<evidence type="ECO:0000313" key="9">
    <source>
        <dbReference type="Proteomes" id="UP001305521"/>
    </source>
</evidence>
<keyword evidence="7" id="KW-0119">Carbohydrate metabolism</keyword>
<reference evidence="8 9" key="1">
    <citation type="submission" date="2023-11" db="EMBL/GenBank/DDBJ databases">
        <title>Arctic aerobic anoxygenic photoheterotroph Sediminicoccus rosea KRV36 adapts its photosynthesis to long days of polar summer.</title>
        <authorList>
            <person name="Tomasch J."/>
            <person name="Kopejtka K."/>
            <person name="Bily T."/>
            <person name="Gardiner A.T."/>
            <person name="Gardian Z."/>
            <person name="Shivaramu S."/>
            <person name="Koblizek M."/>
            <person name="Engelhardt F."/>
            <person name="Kaftan D."/>
        </authorList>
    </citation>
    <scope>NUCLEOTIDE SEQUENCE [LARGE SCALE GENOMIC DNA]</scope>
    <source>
        <strain evidence="8 9">R-30</strain>
    </source>
</reference>
<comment type="similarity">
    <text evidence="2">Belongs to the glycosyl hydrolase 8 (cellulase D) family.</text>
</comment>
<dbReference type="InterPro" id="IPR002037">
    <property type="entry name" value="Glyco_hydro_8"/>
</dbReference>
<dbReference type="Pfam" id="PF01270">
    <property type="entry name" value="Glyco_hydro_8"/>
    <property type="match status" value="1"/>
</dbReference>
<dbReference type="InterPro" id="IPR008928">
    <property type="entry name" value="6-hairpin_glycosidase_sf"/>
</dbReference>
<evidence type="ECO:0000256" key="2">
    <source>
        <dbReference type="ARBA" id="ARBA00009209"/>
    </source>
</evidence>
<dbReference type="EMBL" id="CP137852">
    <property type="protein sequence ID" value="WPB87713.1"/>
    <property type="molecule type" value="Genomic_DNA"/>
</dbReference>
<evidence type="ECO:0000256" key="3">
    <source>
        <dbReference type="ARBA" id="ARBA00012601"/>
    </source>
</evidence>
<evidence type="ECO:0000256" key="4">
    <source>
        <dbReference type="ARBA" id="ARBA00022801"/>
    </source>
</evidence>
<gene>
    <name evidence="8" type="ORF">R9Z33_16945</name>
</gene>
<dbReference type="Gene3D" id="1.50.10.10">
    <property type="match status" value="1"/>
</dbReference>
<evidence type="ECO:0000256" key="1">
    <source>
        <dbReference type="ARBA" id="ARBA00000966"/>
    </source>
</evidence>
<dbReference type="SUPFAM" id="SSF48208">
    <property type="entry name" value="Six-hairpin glycosidases"/>
    <property type="match status" value="1"/>
</dbReference>
<keyword evidence="7" id="KW-0624">Polysaccharide degradation</keyword>